<keyword evidence="2" id="KW-0175">Coiled coil</keyword>
<evidence type="ECO:0000256" key="2">
    <source>
        <dbReference type="SAM" id="Coils"/>
    </source>
</evidence>
<feature type="coiled-coil region" evidence="2">
    <location>
        <begin position="78"/>
        <end position="105"/>
    </location>
</feature>
<evidence type="ECO:0000256" key="1">
    <source>
        <dbReference type="ARBA" id="ARBA00009964"/>
    </source>
</evidence>
<dbReference type="PANTHER" id="PTHR33215:SF13">
    <property type="entry name" value="PROTEIN DISTAL ANTENNA"/>
    <property type="match status" value="1"/>
</dbReference>
<dbReference type="EMBL" id="NDXW01000001">
    <property type="protein sequence ID" value="RDH43184.1"/>
    <property type="molecule type" value="Genomic_DNA"/>
</dbReference>
<protein>
    <submittedName>
        <fullName evidence="3">Transposase</fullName>
    </submittedName>
</protein>
<dbReference type="GO" id="GO:0004803">
    <property type="term" value="F:transposase activity"/>
    <property type="evidence" value="ECO:0007669"/>
    <property type="project" value="InterPro"/>
</dbReference>
<reference evidence="3 4" key="1">
    <citation type="submission" date="2017-04" db="EMBL/GenBank/DDBJ databases">
        <title>Draft genome sequence of Zooshikella ganghwensis VG4 isolated from Red Sea sediments.</title>
        <authorList>
            <person name="Rehman Z."/>
            <person name="Alam I."/>
            <person name="Kamau A."/>
            <person name="Bajic V."/>
            <person name="Leiknes T."/>
        </authorList>
    </citation>
    <scope>NUCLEOTIDE SEQUENCE [LARGE SCALE GENOMIC DNA]</scope>
    <source>
        <strain evidence="3 4">VG4</strain>
    </source>
</reference>
<dbReference type="InterPro" id="IPR051839">
    <property type="entry name" value="RD_transcriptional_regulator"/>
</dbReference>
<proteinExistence type="inferred from homology"/>
<dbReference type="Proteomes" id="UP000257039">
    <property type="component" value="Unassembled WGS sequence"/>
</dbReference>
<accession>A0A4P9VLB6</accession>
<gene>
    <name evidence="3" type="ORF">B9G39_06855</name>
</gene>
<dbReference type="Pfam" id="PF01527">
    <property type="entry name" value="HTH_Tnp_1"/>
    <property type="match status" value="1"/>
</dbReference>
<comment type="caution">
    <text evidence="3">The sequence shown here is derived from an EMBL/GenBank/DDBJ whole genome shotgun (WGS) entry which is preliminary data.</text>
</comment>
<dbReference type="Gene3D" id="1.10.10.60">
    <property type="entry name" value="Homeodomain-like"/>
    <property type="match status" value="1"/>
</dbReference>
<dbReference type="GO" id="GO:0006313">
    <property type="term" value="P:DNA transposition"/>
    <property type="evidence" value="ECO:0007669"/>
    <property type="project" value="InterPro"/>
</dbReference>
<keyword evidence="4" id="KW-1185">Reference proteome</keyword>
<dbReference type="InterPro" id="IPR009057">
    <property type="entry name" value="Homeodomain-like_sf"/>
</dbReference>
<evidence type="ECO:0000313" key="4">
    <source>
        <dbReference type="Proteomes" id="UP000257039"/>
    </source>
</evidence>
<name>A0A4P9VLB6_9GAMM</name>
<comment type="similarity">
    <text evidence="1">Belongs to the transposase 8 family.</text>
</comment>
<sequence>MADVRPFILRIISLGAIFGGAETNKSYSAEFKKEAVRLALESGRPKTAIAKELGIGVSLLYAWINQQTAEYTMKVAPKQTETQRIKDLEAEIRKLKSENSLLKKAAAYFAKDQL</sequence>
<dbReference type="InterPro" id="IPR002514">
    <property type="entry name" value="Transposase_8"/>
</dbReference>
<evidence type="ECO:0000313" key="3">
    <source>
        <dbReference type="EMBL" id="RDH43184.1"/>
    </source>
</evidence>
<organism evidence="3 4">
    <name type="scientific">Zooshikella ganghwensis</name>
    <dbReference type="NCBI Taxonomy" id="202772"/>
    <lineage>
        <taxon>Bacteria</taxon>
        <taxon>Pseudomonadati</taxon>
        <taxon>Pseudomonadota</taxon>
        <taxon>Gammaproteobacteria</taxon>
        <taxon>Oceanospirillales</taxon>
        <taxon>Zooshikellaceae</taxon>
        <taxon>Zooshikella</taxon>
    </lineage>
</organism>
<dbReference type="PANTHER" id="PTHR33215">
    <property type="entry name" value="PROTEIN DISTAL ANTENNA"/>
    <property type="match status" value="1"/>
</dbReference>
<dbReference type="SUPFAM" id="SSF46689">
    <property type="entry name" value="Homeodomain-like"/>
    <property type="match status" value="1"/>
</dbReference>
<dbReference type="GO" id="GO:0003677">
    <property type="term" value="F:DNA binding"/>
    <property type="evidence" value="ECO:0007669"/>
    <property type="project" value="InterPro"/>
</dbReference>
<dbReference type="RefSeq" id="WP_094786551.1">
    <property type="nucleotide sequence ID" value="NZ_NDXW01000001.1"/>
</dbReference>
<dbReference type="AlphaFoldDB" id="A0A4P9VLB6"/>